<organism evidence="2 3">
    <name type="scientific">Colletotrichum orchidophilum</name>
    <dbReference type="NCBI Taxonomy" id="1209926"/>
    <lineage>
        <taxon>Eukaryota</taxon>
        <taxon>Fungi</taxon>
        <taxon>Dikarya</taxon>
        <taxon>Ascomycota</taxon>
        <taxon>Pezizomycotina</taxon>
        <taxon>Sordariomycetes</taxon>
        <taxon>Hypocreomycetidae</taxon>
        <taxon>Glomerellales</taxon>
        <taxon>Glomerellaceae</taxon>
        <taxon>Colletotrichum</taxon>
    </lineage>
</organism>
<dbReference type="GeneID" id="34564313"/>
<evidence type="ECO:0000256" key="1">
    <source>
        <dbReference type="SAM" id="MobiDB-lite"/>
    </source>
</evidence>
<evidence type="ECO:0000313" key="3">
    <source>
        <dbReference type="Proteomes" id="UP000176998"/>
    </source>
</evidence>
<sequence length="138" mass="15355">MTAMLMALGWVYRCSLTRPHQRAVDKRLPDSRVCSCSAREDAKPRLFGLSGSNMRTCIMCGTPSLQFLDCTDRGKQNERKSALWVTGSEGKRKRKSPAEEAAWTGRLKVSNHGRAQRRPTSTAVSAPFSSYQPVFDDG</sequence>
<comment type="caution">
    <text evidence="2">The sequence shown here is derived from an EMBL/GenBank/DDBJ whole genome shotgun (WGS) entry which is preliminary data.</text>
</comment>
<name>A0A1G4AWI6_9PEZI</name>
<dbReference type="Proteomes" id="UP000176998">
    <property type="component" value="Unassembled WGS sequence"/>
</dbReference>
<dbReference type="RefSeq" id="XP_022470656.1">
    <property type="nucleotide sequence ID" value="XM_022622803.1"/>
</dbReference>
<accession>A0A1G4AWI6</accession>
<dbReference type="EMBL" id="MJBS01000118">
    <property type="protein sequence ID" value="OHE93491.1"/>
    <property type="molecule type" value="Genomic_DNA"/>
</dbReference>
<proteinExistence type="predicted"/>
<keyword evidence="3" id="KW-1185">Reference proteome</keyword>
<feature type="region of interest" description="Disordered" evidence="1">
    <location>
        <begin position="76"/>
        <end position="138"/>
    </location>
</feature>
<evidence type="ECO:0000313" key="2">
    <source>
        <dbReference type="EMBL" id="OHE93491.1"/>
    </source>
</evidence>
<gene>
    <name evidence="2" type="ORF">CORC01_11177</name>
</gene>
<reference evidence="2 3" key="1">
    <citation type="submission" date="2016-09" db="EMBL/GenBank/DDBJ databases">
        <authorList>
            <person name="Capua I."/>
            <person name="De Benedictis P."/>
            <person name="Joannis T."/>
            <person name="Lombin L.H."/>
            <person name="Cattoli G."/>
        </authorList>
    </citation>
    <scope>NUCLEOTIDE SEQUENCE [LARGE SCALE GENOMIC DNA]</scope>
    <source>
        <strain evidence="2 3">IMI 309357</strain>
    </source>
</reference>
<feature type="compositionally biased region" description="Polar residues" evidence="1">
    <location>
        <begin position="118"/>
        <end position="132"/>
    </location>
</feature>
<protein>
    <submittedName>
        <fullName evidence="2">Uncharacterized protein</fullName>
    </submittedName>
</protein>
<dbReference type="AlphaFoldDB" id="A0A1G4AWI6"/>